<proteinExistence type="predicted"/>
<evidence type="ECO:0000313" key="3">
    <source>
        <dbReference type="Proteomes" id="UP000800036"/>
    </source>
</evidence>
<gene>
    <name evidence="2" type="ORF">BU23DRAFT_596483</name>
</gene>
<organism evidence="2 3">
    <name type="scientific">Bimuria novae-zelandiae CBS 107.79</name>
    <dbReference type="NCBI Taxonomy" id="1447943"/>
    <lineage>
        <taxon>Eukaryota</taxon>
        <taxon>Fungi</taxon>
        <taxon>Dikarya</taxon>
        <taxon>Ascomycota</taxon>
        <taxon>Pezizomycotina</taxon>
        <taxon>Dothideomycetes</taxon>
        <taxon>Pleosporomycetidae</taxon>
        <taxon>Pleosporales</taxon>
        <taxon>Massarineae</taxon>
        <taxon>Didymosphaeriaceae</taxon>
        <taxon>Bimuria</taxon>
    </lineage>
</organism>
<name>A0A6A5VPI3_9PLEO</name>
<reference evidence="2" key="1">
    <citation type="journal article" date="2020" name="Stud. Mycol.">
        <title>101 Dothideomycetes genomes: a test case for predicting lifestyles and emergence of pathogens.</title>
        <authorList>
            <person name="Haridas S."/>
            <person name="Albert R."/>
            <person name="Binder M."/>
            <person name="Bloem J."/>
            <person name="Labutti K."/>
            <person name="Salamov A."/>
            <person name="Andreopoulos B."/>
            <person name="Baker S."/>
            <person name="Barry K."/>
            <person name="Bills G."/>
            <person name="Bluhm B."/>
            <person name="Cannon C."/>
            <person name="Castanera R."/>
            <person name="Culley D."/>
            <person name="Daum C."/>
            <person name="Ezra D."/>
            <person name="Gonzalez J."/>
            <person name="Henrissat B."/>
            <person name="Kuo A."/>
            <person name="Liang C."/>
            <person name="Lipzen A."/>
            <person name="Lutzoni F."/>
            <person name="Magnuson J."/>
            <person name="Mondo S."/>
            <person name="Nolan M."/>
            <person name="Ohm R."/>
            <person name="Pangilinan J."/>
            <person name="Park H.-J."/>
            <person name="Ramirez L."/>
            <person name="Alfaro M."/>
            <person name="Sun H."/>
            <person name="Tritt A."/>
            <person name="Yoshinaga Y."/>
            <person name="Zwiers L.-H."/>
            <person name="Turgeon B."/>
            <person name="Goodwin S."/>
            <person name="Spatafora J."/>
            <person name="Crous P."/>
            <person name="Grigoriev I."/>
        </authorList>
    </citation>
    <scope>NUCLEOTIDE SEQUENCE</scope>
    <source>
        <strain evidence="2">CBS 107.79</strain>
    </source>
</reference>
<dbReference type="Proteomes" id="UP000800036">
    <property type="component" value="Unassembled WGS sequence"/>
</dbReference>
<evidence type="ECO:0000256" key="1">
    <source>
        <dbReference type="SAM" id="MobiDB-lite"/>
    </source>
</evidence>
<accession>A0A6A5VPI3</accession>
<dbReference type="EMBL" id="ML976663">
    <property type="protein sequence ID" value="KAF1977632.1"/>
    <property type="molecule type" value="Genomic_DNA"/>
</dbReference>
<feature type="compositionally biased region" description="Polar residues" evidence="1">
    <location>
        <begin position="59"/>
        <end position="82"/>
    </location>
</feature>
<protein>
    <submittedName>
        <fullName evidence="2">Uncharacterized protein</fullName>
    </submittedName>
</protein>
<sequence length="156" mass="16950">MAKSKFVWEDAEVALILNWINHFREEGEDFSKTIGDGPIRLGRSDGMKRKRSEMFKQINWESQKSQRRSVSPLSVSSGNAGTPSPPASPTVANQQTSIQDQGPRSSASPAAGEQSQPRKRSRGNGGNGDNDEEAARKRPRTEAAPSGMSVAPRADK</sequence>
<evidence type="ECO:0000313" key="2">
    <source>
        <dbReference type="EMBL" id="KAF1977632.1"/>
    </source>
</evidence>
<keyword evidence="3" id="KW-1185">Reference proteome</keyword>
<feature type="compositionally biased region" description="Polar residues" evidence="1">
    <location>
        <begin position="90"/>
        <end position="108"/>
    </location>
</feature>
<dbReference type="AlphaFoldDB" id="A0A6A5VPI3"/>
<feature type="region of interest" description="Disordered" evidence="1">
    <location>
        <begin position="28"/>
        <end position="156"/>
    </location>
</feature>